<comment type="caution">
    <text evidence="4">The sequence shown here is derived from an EMBL/GenBank/DDBJ whole genome shotgun (WGS) entry which is preliminary data.</text>
</comment>
<dbReference type="InterPro" id="IPR017453">
    <property type="entry name" value="GCV_H_sub"/>
</dbReference>
<dbReference type="GO" id="GO:0005960">
    <property type="term" value="C:glycine cleavage complex"/>
    <property type="evidence" value="ECO:0007669"/>
    <property type="project" value="InterPro"/>
</dbReference>
<dbReference type="InterPro" id="IPR011053">
    <property type="entry name" value="Single_hybrid_motif"/>
</dbReference>
<name>X1GC17_9ZZZZ</name>
<evidence type="ECO:0000256" key="1">
    <source>
        <dbReference type="ARBA" id="ARBA00009249"/>
    </source>
</evidence>
<dbReference type="HAMAP" id="MF_00272">
    <property type="entry name" value="GcvH"/>
    <property type="match status" value="1"/>
</dbReference>
<dbReference type="NCBIfam" id="TIGR00527">
    <property type="entry name" value="gcvH"/>
    <property type="match status" value="1"/>
</dbReference>
<dbReference type="Gene3D" id="2.40.50.100">
    <property type="match status" value="1"/>
</dbReference>
<dbReference type="AlphaFoldDB" id="X1GC17"/>
<dbReference type="CDD" id="cd06848">
    <property type="entry name" value="GCS_H"/>
    <property type="match status" value="1"/>
</dbReference>
<dbReference type="InterPro" id="IPR002930">
    <property type="entry name" value="GCV_H"/>
</dbReference>
<dbReference type="Pfam" id="PF01597">
    <property type="entry name" value="GCV_H"/>
    <property type="match status" value="1"/>
</dbReference>
<keyword evidence="2" id="KW-0450">Lipoyl</keyword>
<gene>
    <name evidence="4" type="ORF">S03H2_36381</name>
</gene>
<dbReference type="SUPFAM" id="SSF51230">
    <property type="entry name" value="Single hybrid motif"/>
    <property type="match status" value="1"/>
</dbReference>
<protein>
    <recommendedName>
        <fullName evidence="3">Lipoyl-binding domain-containing protein</fullName>
    </recommendedName>
</protein>
<evidence type="ECO:0000313" key="4">
    <source>
        <dbReference type="EMBL" id="GAH55431.1"/>
    </source>
</evidence>
<comment type="similarity">
    <text evidence="1">Belongs to the GcvH family.</text>
</comment>
<dbReference type="GO" id="GO:0005829">
    <property type="term" value="C:cytosol"/>
    <property type="evidence" value="ECO:0007669"/>
    <property type="project" value="TreeGrafter"/>
</dbReference>
<dbReference type="InterPro" id="IPR000089">
    <property type="entry name" value="Biotin_lipoyl"/>
</dbReference>
<dbReference type="EMBL" id="BARU01022316">
    <property type="protein sequence ID" value="GAH55431.1"/>
    <property type="molecule type" value="Genomic_DNA"/>
</dbReference>
<dbReference type="GO" id="GO:0019464">
    <property type="term" value="P:glycine decarboxylation via glycine cleavage system"/>
    <property type="evidence" value="ECO:0007669"/>
    <property type="project" value="InterPro"/>
</dbReference>
<proteinExistence type="inferred from homology"/>
<dbReference type="PROSITE" id="PS50968">
    <property type="entry name" value="BIOTINYL_LIPOYL"/>
    <property type="match status" value="1"/>
</dbReference>
<evidence type="ECO:0000256" key="2">
    <source>
        <dbReference type="ARBA" id="ARBA00022823"/>
    </source>
</evidence>
<sequence length="126" mass="14053">MVIEGLLYTKDHEWARIDADVATIGITDYAQQMLGELVFVELPDIGKECDGHDELAVVESTKAANDIYSPVAGKVIEVNDELESRPELINQDCYSAGWICKLQITDIKSVESLMDSKQYEEYLGGH</sequence>
<accession>X1GC17</accession>
<dbReference type="InterPro" id="IPR033753">
    <property type="entry name" value="GCV_H/Fam206"/>
</dbReference>
<feature type="domain" description="Lipoyl-binding" evidence="3">
    <location>
        <begin position="21"/>
        <end position="103"/>
    </location>
</feature>
<dbReference type="NCBIfam" id="NF002270">
    <property type="entry name" value="PRK01202.1"/>
    <property type="match status" value="1"/>
</dbReference>
<evidence type="ECO:0000259" key="3">
    <source>
        <dbReference type="PROSITE" id="PS50968"/>
    </source>
</evidence>
<reference evidence="4" key="1">
    <citation type="journal article" date="2014" name="Front. Microbiol.">
        <title>High frequency of phylogenetically diverse reductive dehalogenase-homologous genes in deep subseafloor sedimentary metagenomes.</title>
        <authorList>
            <person name="Kawai M."/>
            <person name="Futagami T."/>
            <person name="Toyoda A."/>
            <person name="Takaki Y."/>
            <person name="Nishi S."/>
            <person name="Hori S."/>
            <person name="Arai W."/>
            <person name="Tsubouchi T."/>
            <person name="Morono Y."/>
            <person name="Uchiyama I."/>
            <person name="Ito T."/>
            <person name="Fujiyama A."/>
            <person name="Inagaki F."/>
            <person name="Takami H."/>
        </authorList>
    </citation>
    <scope>NUCLEOTIDE SEQUENCE</scope>
    <source>
        <strain evidence="4">Expedition CK06-06</strain>
    </source>
</reference>
<dbReference type="GO" id="GO:0009249">
    <property type="term" value="P:protein lipoylation"/>
    <property type="evidence" value="ECO:0007669"/>
    <property type="project" value="TreeGrafter"/>
</dbReference>
<dbReference type="PANTHER" id="PTHR11715">
    <property type="entry name" value="GLYCINE CLEAVAGE SYSTEM H PROTEIN"/>
    <property type="match status" value="1"/>
</dbReference>
<organism evidence="4">
    <name type="scientific">marine sediment metagenome</name>
    <dbReference type="NCBI Taxonomy" id="412755"/>
    <lineage>
        <taxon>unclassified sequences</taxon>
        <taxon>metagenomes</taxon>
        <taxon>ecological metagenomes</taxon>
    </lineage>
</organism>
<dbReference type="PANTHER" id="PTHR11715:SF3">
    <property type="entry name" value="GLYCINE CLEAVAGE SYSTEM H PROTEIN-RELATED"/>
    <property type="match status" value="1"/>
</dbReference>